<organism evidence="2 3">
    <name type="scientific">Emiliania huxleyi (strain CCMP1516)</name>
    <dbReference type="NCBI Taxonomy" id="280463"/>
    <lineage>
        <taxon>Eukaryota</taxon>
        <taxon>Haptista</taxon>
        <taxon>Haptophyta</taxon>
        <taxon>Prymnesiophyceae</taxon>
        <taxon>Isochrysidales</taxon>
        <taxon>Noelaerhabdaceae</taxon>
        <taxon>Emiliania</taxon>
    </lineage>
</organism>
<dbReference type="Proteomes" id="UP000013827">
    <property type="component" value="Unassembled WGS sequence"/>
</dbReference>
<sequence length="59" mass="6212">MLGFYRISGCRLAWGTDSLPRAPPAAPAGLADQPLKAAPSGGYAGNEEDLEREHGDVEE</sequence>
<feature type="region of interest" description="Disordered" evidence="1">
    <location>
        <begin position="16"/>
        <end position="59"/>
    </location>
</feature>
<evidence type="ECO:0000313" key="2">
    <source>
        <dbReference type="EnsemblProtists" id="EOD36582"/>
    </source>
</evidence>
<evidence type="ECO:0000256" key="1">
    <source>
        <dbReference type="SAM" id="MobiDB-lite"/>
    </source>
</evidence>
<accession>A0A0D3KLE7</accession>
<reference evidence="3" key="1">
    <citation type="journal article" date="2013" name="Nature">
        <title>Pan genome of the phytoplankton Emiliania underpins its global distribution.</title>
        <authorList>
            <person name="Read B.A."/>
            <person name="Kegel J."/>
            <person name="Klute M.J."/>
            <person name="Kuo A."/>
            <person name="Lefebvre S.C."/>
            <person name="Maumus F."/>
            <person name="Mayer C."/>
            <person name="Miller J."/>
            <person name="Monier A."/>
            <person name="Salamov A."/>
            <person name="Young J."/>
            <person name="Aguilar M."/>
            <person name="Claverie J.M."/>
            <person name="Frickenhaus S."/>
            <person name="Gonzalez K."/>
            <person name="Herman E.K."/>
            <person name="Lin Y.C."/>
            <person name="Napier J."/>
            <person name="Ogata H."/>
            <person name="Sarno A.F."/>
            <person name="Shmutz J."/>
            <person name="Schroeder D."/>
            <person name="de Vargas C."/>
            <person name="Verret F."/>
            <person name="von Dassow P."/>
            <person name="Valentin K."/>
            <person name="Van de Peer Y."/>
            <person name="Wheeler G."/>
            <person name="Dacks J.B."/>
            <person name="Delwiche C.F."/>
            <person name="Dyhrman S.T."/>
            <person name="Glockner G."/>
            <person name="John U."/>
            <person name="Richards T."/>
            <person name="Worden A.Z."/>
            <person name="Zhang X."/>
            <person name="Grigoriev I.V."/>
            <person name="Allen A.E."/>
            <person name="Bidle K."/>
            <person name="Borodovsky M."/>
            <person name="Bowler C."/>
            <person name="Brownlee C."/>
            <person name="Cock J.M."/>
            <person name="Elias M."/>
            <person name="Gladyshev V.N."/>
            <person name="Groth M."/>
            <person name="Guda C."/>
            <person name="Hadaegh A."/>
            <person name="Iglesias-Rodriguez M.D."/>
            <person name="Jenkins J."/>
            <person name="Jones B.M."/>
            <person name="Lawson T."/>
            <person name="Leese F."/>
            <person name="Lindquist E."/>
            <person name="Lobanov A."/>
            <person name="Lomsadze A."/>
            <person name="Malik S.B."/>
            <person name="Marsh M.E."/>
            <person name="Mackinder L."/>
            <person name="Mock T."/>
            <person name="Mueller-Roeber B."/>
            <person name="Pagarete A."/>
            <person name="Parker M."/>
            <person name="Probert I."/>
            <person name="Quesneville H."/>
            <person name="Raines C."/>
            <person name="Rensing S.A."/>
            <person name="Riano-Pachon D.M."/>
            <person name="Richier S."/>
            <person name="Rokitta S."/>
            <person name="Shiraiwa Y."/>
            <person name="Soanes D.M."/>
            <person name="van der Giezen M."/>
            <person name="Wahlund T.M."/>
            <person name="Williams B."/>
            <person name="Wilson W."/>
            <person name="Wolfe G."/>
            <person name="Wurch L.L."/>
        </authorList>
    </citation>
    <scope>NUCLEOTIDE SEQUENCE</scope>
</reference>
<dbReference type="EnsemblProtists" id="EOD36582">
    <property type="protein sequence ID" value="EOD36582"/>
    <property type="gene ID" value="EMIHUDRAFT_226069"/>
</dbReference>
<dbReference type="GeneID" id="17281952"/>
<protein>
    <submittedName>
        <fullName evidence="2">Uncharacterized protein</fullName>
    </submittedName>
</protein>
<reference evidence="2" key="2">
    <citation type="submission" date="2024-10" db="UniProtKB">
        <authorList>
            <consortium name="EnsemblProtists"/>
        </authorList>
    </citation>
    <scope>IDENTIFICATION</scope>
</reference>
<evidence type="ECO:0000313" key="3">
    <source>
        <dbReference type="Proteomes" id="UP000013827"/>
    </source>
</evidence>
<keyword evidence="3" id="KW-1185">Reference proteome</keyword>
<dbReference type="AlphaFoldDB" id="A0A0D3KLE7"/>
<dbReference type="HOGENOM" id="CLU_2965712_0_0_1"/>
<dbReference type="KEGG" id="ehx:EMIHUDRAFT_226069"/>
<name>A0A0D3KLE7_EMIH1</name>
<dbReference type="PaxDb" id="2903-EOD36582"/>
<proteinExistence type="predicted"/>
<dbReference type="RefSeq" id="XP_005789011.1">
    <property type="nucleotide sequence ID" value="XM_005788954.1"/>
</dbReference>